<dbReference type="OrthoDB" id="2004788at2"/>
<dbReference type="PANTHER" id="PTHR21016:SF25">
    <property type="entry name" value="TM2 DOMAIN-CONTAINING PROTEIN DDB_G0277895-RELATED"/>
    <property type="match status" value="1"/>
</dbReference>
<dbReference type="Proteomes" id="UP000297900">
    <property type="component" value="Unassembled WGS sequence"/>
</dbReference>
<comment type="subcellular location">
    <subcellularLocation>
        <location evidence="1">Membrane</location>
        <topology evidence="1">Multi-pass membrane protein</topology>
    </subcellularLocation>
</comment>
<keyword evidence="4 5" id="KW-0472">Membrane</keyword>
<proteinExistence type="predicted"/>
<name>A0A4Y8LT15_9BACL</name>
<evidence type="ECO:0000256" key="4">
    <source>
        <dbReference type="ARBA" id="ARBA00023136"/>
    </source>
</evidence>
<feature type="domain" description="TM2" evidence="6">
    <location>
        <begin position="26"/>
        <end position="74"/>
    </location>
</feature>
<dbReference type="AlphaFoldDB" id="A0A4Y8LT15"/>
<evidence type="ECO:0000259" key="6">
    <source>
        <dbReference type="Pfam" id="PF05154"/>
    </source>
</evidence>
<evidence type="ECO:0000313" key="7">
    <source>
        <dbReference type="EMBL" id="TFE23521.1"/>
    </source>
</evidence>
<evidence type="ECO:0000256" key="5">
    <source>
        <dbReference type="SAM" id="Phobius"/>
    </source>
</evidence>
<sequence length="111" mass="12441">MQNLMMKQELNSQDLHMLATEMDKKKKSTGATWLFWFFLGGIGGHRYYLGRTGSAIAMTLTLGCLGLWTLIDLFLISGMIRKTNEKIERDIITDITLLKNARNNAASTAAV</sequence>
<evidence type="ECO:0000256" key="1">
    <source>
        <dbReference type="ARBA" id="ARBA00004141"/>
    </source>
</evidence>
<evidence type="ECO:0000313" key="8">
    <source>
        <dbReference type="Proteomes" id="UP000297900"/>
    </source>
</evidence>
<dbReference type="InterPro" id="IPR050932">
    <property type="entry name" value="TM2D1-3-like"/>
</dbReference>
<organism evidence="7 8">
    <name type="scientific">Cohnella luojiensis</name>
    <dbReference type="NCBI Taxonomy" id="652876"/>
    <lineage>
        <taxon>Bacteria</taxon>
        <taxon>Bacillati</taxon>
        <taxon>Bacillota</taxon>
        <taxon>Bacilli</taxon>
        <taxon>Bacillales</taxon>
        <taxon>Paenibacillaceae</taxon>
        <taxon>Cohnella</taxon>
    </lineage>
</organism>
<keyword evidence="2 5" id="KW-0812">Transmembrane</keyword>
<keyword evidence="8" id="KW-1185">Reference proteome</keyword>
<reference evidence="7 8" key="1">
    <citation type="submission" date="2019-03" db="EMBL/GenBank/DDBJ databases">
        <title>Cohnella endophytica sp. nov., a novel endophytic bacterium isolated from bark of Sonneratia apetala.</title>
        <authorList>
            <person name="Tuo L."/>
        </authorList>
    </citation>
    <scope>NUCLEOTIDE SEQUENCE [LARGE SCALE GENOMIC DNA]</scope>
    <source>
        <strain evidence="7 8">CCTCC AB 208254</strain>
    </source>
</reference>
<keyword evidence="3 5" id="KW-1133">Transmembrane helix</keyword>
<evidence type="ECO:0000256" key="3">
    <source>
        <dbReference type="ARBA" id="ARBA00022989"/>
    </source>
</evidence>
<dbReference type="GO" id="GO:0016020">
    <property type="term" value="C:membrane"/>
    <property type="evidence" value="ECO:0007669"/>
    <property type="project" value="UniProtKB-SubCell"/>
</dbReference>
<comment type="caution">
    <text evidence="7">The sequence shown here is derived from an EMBL/GenBank/DDBJ whole genome shotgun (WGS) entry which is preliminary data.</text>
</comment>
<dbReference type="PANTHER" id="PTHR21016">
    <property type="entry name" value="BETA-AMYLOID BINDING PROTEIN-RELATED"/>
    <property type="match status" value="1"/>
</dbReference>
<dbReference type="Pfam" id="PF05154">
    <property type="entry name" value="TM2"/>
    <property type="match status" value="1"/>
</dbReference>
<accession>A0A4Y8LT15</accession>
<feature type="transmembrane region" description="Helical" evidence="5">
    <location>
        <begin position="55"/>
        <end position="76"/>
    </location>
</feature>
<dbReference type="EMBL" id="SOMN01000033">
    <property type="protein sequence ID" value="TFE23521.1"/>
    <property type="molecule type" value="Genomic_DNA"/>
</dbReference>
<dbReference type="RefSeq" id="WP_135153758.1">
    <property type="nucleotide sequence ID" value="NZ_SOMN01000033.1"/>
</dbReference>
<feature type="transmembrane region" description="Helical" evidence="5">
    <location>
        <begin position="31"/>
        <end position="49"/>
    </location>
</feature>
<dbReference type="InterPro" id="IPR007829">
    <property type="entry name" value="TM2"/>
</dbReference>
<protein>
    <submittedName>
        <fullName evidence="7">TM2 domain-containing protein</fullName>
    </submittedName>
</protein>
<gene>
    <name evidence="7" type="ORF">E2980_18685</name>
</gene>
<evidence type="ECO:0000256" key="2">
    <source>
        <dbReference type="ARBA" id="ARBA00022692"/>
    </source>
</evidence>